<dbReference type="Pfam" id="PF08268">
    <property type="entry name" value="FBA_3"/>
    <property type="match status" value="3"/>
</dbReference>
<dbReference type="SMART" id="SM00256">
    <property type="entry name" value="FBOX"/>
    <property type="match status" value="3"/>
</dbReference>
<proteinExistence type="predicted"/>
<dbReference type="Gene3D" id="1.20.1280.50">
    <property type="match status" value="3"/>
</dbReference>
<feature type="domain" description="F-box" evidence="1">
    <location>
        <begin position="1192"/>
        <end position="1242"/>
    </location>
</feature>
<reference evidence="2 3" key="1">
    <citation type="submission" date="2024-02" db="EMBL/GenBank/DDBJ databases">
        <title>High-quality chromosome-scale genome assembly of Pensacola bahiagrass (Paspalum notatum Flugge var. saurae).</title>
        <authorList>
            <person name="Vega J.M."/>
            <person name="Podio M."/>
            <person name="Orjuela J."/>
            <person name="Siena L.A."/>
            <person name="Pessino S.C."/>
            <person name="Combes M.C."/>
            <person name="Mariac C."/>
            <person name="Albertini E."/>
            <person name="Pupilli F."/>
            <person name="Ortiz J.P.A."/>
            <person name="Leblanc O."/>
        </authorList>
    </citation>
    <scope>NUCLEOTIDE SEQUENCE [LARGE SCALE GENOMIC DNA]</scope>
    <source>
        <strain evidence="2">R1</strain>
        <tissue evidence="2">Leaf</tissue>
    </source>
</reference>
<organism evidence="2 3">
    <name type="scientific">Paspalum notatum var. saurae</name>
    <dbReference type="NCBI Taxonomy" id="547442"/>
    <lineage>
        <taxon>Eukaryota</taxon>
        <taxon>Viridiplantae</taxon>
        <taxon>Streptophyta</taxon>
        <taxon>Embryophyta</taxon>
        <taxon>Tracheophyta</taxon>
        <taxon>Spermatophyta</taxon>
        <taxon>Magnoliopsida</taxon>
        <taxon>Liliopsida</taxon>
        <taxon>Poales</taxon>
        <taxon>Poaceae</taxon>
        <taxon>PACMAD clade</taxon>
        <taxon>Panicoideae</taxon>
        <taxon>Andropogonodae</taxon>
        <taxon>Paspaleae</taxon>
        <taxon>Paspalinae</taxon>
        <taxon>Paspalum</taxon>
    </lineage>
</organism>
<dbReference type="InterPro" id="IPR001810">
    <property type="entry name" value="F-box_dom"/>
</dbReference>
<keyword evidence="3" id="KW-1185">Reference proteome</keyword>
<evidence type="ECO:0000313" key="2">
    <source>
        <dbReference type="EMBL" id="WVZ65321.1"/>
    </source>
</evidence>
<sequence length="1647" mass="189212">MVNLVNSKDFESYPCTMLLAETETPKSRTAIHHSAPLRHRTRRSWRRQIQTDRARLFMPSMVSKRTTTRRRVEKEKCIMNCLPRELIEQVFLKLAASCLLQCISVCKMWRSIIRDSQFVMAHLQHVPSCTLLFSPQRWYPSDAIIFDETWSPSTWAVPVIGPDDLLCGTCNGLLCLHTPTSTIKIANLATGECLYLKKPTKSLKDDHFSFYRFGFHPVTKEYKVIHFCQKSSRCTEGRFNVIQVYTLGDKKWTDVVTPVALSLNCVKNSGVVIVDGTMYWLTEDTESNWQHAAISFDLGEGSFAQIQLPAVDLEDLAFGDVRHYWITVINGKVCVCTAQRLSGMLISKLQVWALNGSVDERWSHMYNIQLSSLFARGLHFVSGDKILIQDSDCNLYSYQLLGKNFEIESSKMVKLLDLGHRGEADLQFYICVKSLVPLDLYAKAAGVHRPKRQGGWKLKKWKAWEDLRIEQEKLGRVLHQTELDILEFTRHMDIVAKEISQRFPDEMIQQCPSMEIYRILLHLPNCPVQVMSVQHPSPVRRLNWVGRVEDMKKLKAHLVVLKDRCMVLKQANEDLYRTLKSSRDASRQASDTDRIVLSEPNCDPPLRSVTGLRRRRRDKENHGDGGFSVIAHGSVLAALQKGFVVLASLFMASMVSKRTTRRRVEKEKCIMNCLPRELIEQVFFRLPASILLQCIGVCKMWRSIIRDSQFAMAHLQHVPSCTLMFSPQGSDSGMLYPSDAIIFDEAWSPSTLAVPVIEPDDLLCGTCNGLLCLHTPRSTIKIANLATGECLYLKKPTKSLKDDHFSFYRFGFHPVTKEYKVIHFFQESSPCTEGRFNVIQVYTLGVEKWKDVVTPEALSLNCVKNSGVVIVDGTMYWLTEDTGSNWRHAVMSFDLGEGSFAHIQLPAVDLEDLAFSDARHYWITVINGKVCVSTAQCLSGMLIGNLQVWTLNGSVDERWSHMCNIQLSSLFARGLHFVSGDKILIQHLDCNLYSYQLLGKNFEIESSKMVKLLDLSPRGEADLQFYICLKSLVPLDLYAKAAGVRRTKRQGVWKLKKWKAWEDVRFRQEKLWRMIHQKEVDILERTRHLVIGVKEVLQGLQDEVIWQNANREIDRILLHLPNCPEQHPSSVRRLNWVEMMEDLKKLEKHFDLLSDRLKVLAQARQDLVSTLRSYVDAYCQASGQAHVQARKKQSTAFFPEDIIEQILLRLPASTLTKYRAVCKQWNRIIRDPQFITAHLRRAPRRPLLFFNQASVSKKRYPSDAILFDEAWSPSRFDVPIIEPDEFLCASCNGFVCLYSDRSTIKIANLATGESLHFAKPVKRLNRNQSSFYSFGFHPVTKEYKVIHIVYGGNDFNTIQVYTLGEDKRRDIRVPEVGRLYSTEMPGAVIVDGVMYWLTAAKKSKWGHALVSFDLSEERFEWIQLPANVDLGNSMPGCVRLFHITEVGGKVKNVTITGRLTIGEIKAGARVNIPRPYFIHGSKFVVYDYGRNMYYNELMGQDVKIEWGKIVNLLNYGPRWFRSMQSYMRVESLVRLDACLKASIVRTLKRQEGWESKKWMRWTQDLSVLQKLWRNAYALERFGRSLGMDINPQLEHPPPPVKNRLNWVEQKRVRGMLKTSMLRLAGMLIDMELTLIVQSNKMIHEAVQ</sequence>
<dbReference type="PANTHER" id="PTHR31672">
    <property type="entry name" value="BNACNNG10540D PROTEIN"/>
    <property type="match status" value="1"/>
</dbReference>
<protein>
    <recommendedName>
        <fullName evidence="1">F-box domain-containing protein</fullName>
    </recommendedName>
</protein>
<feature type="non-terminal residue" evidence="2">
    <location>
        <position position="1647"/>
    </location>
</feature>
<dbReference type="Proteomes" id="UP001341281">
    <property type="component" value="Chromosome 03"/>
</dbReference>
<evidence type="ECO:0000259" key="1">
    <source>
        <dbReference type="PROSITE" id="PS50181"/>
    </source>
</evidence>
<accession>A0AAQ3WKZ6</accession>
<dbReference type="Pfam" id="PF12937">
    <property type="entry name" value="F-box-like"/>
    <property type="match status" value="1"/>
</dbReference>
<dbReference type="InterPro" id="IPR013187">
    <property type="entry name" value="F-box-assoc_dom_typ3"/>
</dbReference>
<dbReference type="SUPFAM" id="SSF81383">
    <property type="entry name" value="F-box domain"/>
    <property type="match status" value="3"/>
</dbReference>
<evidence type="ECO:0000313" key="3">
    <source>
        <dbReference type="Proteomes" id="UP001341281"/>
    </source>
</evidence>
<gene>
    <name evidence="2" type="ORF">U9M48_014703</name>
</gene>
<dbReference type="PANTHER" id="PTHR31672:SF13">
    <property type="entry name" value="F-BOX PROTEIN CPR30-LIKE"/>
    <property type="match status" value="1"/>
</dbReference>
<dbReference type="Pfam" id="PF00646">
    <property type="entry name" value="F-box"/>
    <property type="match status" value="2"/>
</dbReference>
<dbReference type="InterPro" id="IPR036047">
    <property type="entry name" value="F-box-like_dom_sf"/>
</dbReference>
<dbReference type="PROSITE" id="PS50181">
    <property type="entry name" value="FBOX"/>
    <property type="match status" value="3"/>
</dbReference>
<dbReference type="InterPro" id="IPR017451">
    <property type="entry name" value="F-box-assoc_interact_dom"/>
</dbReference>
<feature type="domain" description="F-box" evidence="1">
    <location>
        <begin position="76"/>
        <end position="123"/>
    </location>
</feature>
<dbReference type="CDD" id="cd22157">
    <property type="entry name" value="F-box_AtFBW1-like"/>
    <property type="match status" value="1"/>
</dbReference>
<dbReference type="NCBIfam" id="TIGR01640">
    <property type="entry name" value="F_box_assoc_1"/>
    <property type="match status" value="3"/>
</dbReference>
<feature type="domain" description="F-box" evidence="1">
    <location>
        <begin position="668"/>
        <end position="715"/>
    </location>
</feature>
<name>A0AAQ3WKZ6_PASNO</name>
<dbReference type="InterPro" id="IPR050796">
    <property type="entry name" value="SCF_F-box_component"/>
</dbReference>
<dbReference type="EMBL" id="CP144747">
    <property type="protein sequence ID" value="WVZ65321.1"/>
    <property type="molecule type" value="Genomic_DNA"/>
</dbReference>